<keyword evidence="6" id="KW-1185">Reference proteome</keyword>
<evidence type="ECO:0000256" key="3">
    <source>
        <dbReference type="ARBA" id="ARBA00023163"/>
    </source>
</evidence>
<dbReference type="PRINTS" id="PR00035">
    <property type="entry name" value="HTHGNTR"/>
</dbReference>
<feature type="domain" description="HTH gntR-type" evidence="4">
    <location>
        <begin position="14"/>
        <end position="82"/>
    </location>
</feature>
<sequence length="249" mass="28503">MTTTAQNIDRSSSVPLYKQIKEILIAEIREGKLDPDRPISTEEELVRRFRVSRAPVRQALKDLANEGYVYRERAKGTFPVRDLPIRPPGLELGGLVEYLRKQGMESESRVLNVEHVAPPKKVRDLLDLEPSEKVLEVSRVIYVRNKPIIGTQTYLRVPETFQPSKQELEKAGSVFVLLERDEGIYLSRGEQQIWATGADIDEARTLNVSVGDPVLLSETLMYTRSHRLIGWRRGVHLADEYKYSFTVSR</sequence>
<evidence type="ECO:0000256" key="2">
    <source>
        <dbReference type="ARBA" id="ARBA00023125"/>
    </source>
</evidence>
<proteinExistence type="predicted"/>
<dbReference type="PROSITE" id="PS50949">
    <property type="entry name" value="HTH_GNTR"/>
    <property type="match status" value="1"/>
</dbReference>
<protein>
    <submittedName>
        <fullName evidence="5">GntR family transcriptional regulator</fullName>
    </submittedName>
</protein>
<gene>
    <name evidence="5" type="ORF">ACFODW_04485</name>
</gene>
<dbReference type="SUPFAM" id="SSF64288">
    <property type="entry name" value="Chorismate lyase-like"/>
    <property type="match status" value="1"/>
</dbReference>
<dbReference type="InterPro" id="IPR050679">
    <property type="entry name" value="Bact_HTH_transcr_reg"/>
</dbReference>
<dbReference type="Proteomes" id="UP001595387">
    <property type="component" value="Unassembled WGS sequence"/>
</dbReference>
<comment type="caution">
    <text evidence="5">The sequence shown here is derived from an EMBL/GenBank/DDBJ whole genome shotgun (WGS) entry which is preliminary data.</text>
</comment>
<dbReference type="CDD" id="cd07377">
    <property type="entry name" value="WHTH_GntR"/>
    <property type="match status" value="1"/>
</dbReference>
<dbReference type="PANTHER" id="PTHR44846">
    <property type="entry name" value="MANNOSYL-D-GLYCERATE TRANSPORT/METABOLISM SYSTEM REPRESSOR MNGR-RELATED"/>
    <property type="match status" value="1"/>
</dbReference>
<dbReference type="SMART" id="SM00866">
    <property type="entry name" value="UTRA"/>
    <property type="match status" value="1"/>
</dbReference>
<evidence type="ECO:0000259" key="4">
    <source>
        <dbReference type="PROSITE" id="PS50949"/>
    </source>
</evidence>
<dbReference type="RefSeq" id="WP_390303575.1">
    <property type="nucleotide sequence ID" value="NZ_JBHRRZ010000008.1"/>
</dbReference>
<evidence type="ECO:0000313" key="6">
    <source>
        <dbReference type="Proteomes" id="UP001595387"/>
    </source>
</evidence>
<dbReference type="Pfam" id="PF00392">
    <property type="entry name" value="GntR"/>
    <property type="match status" value="1"/>
</dbReference>
<dbReference type="InterPro" id="IPR011663">
    <property type="entry name" value="UTRA"/>
</dbReference>
<evidence type="ECO:0000313" key="5">
    <source>
        <dbReference type="EMBL" id="MFC2947607.1"/>
    </source>
</evidence>
<dbReference type="InterPro" id="IPR028978">
    <property type="entry name" value="Chorismate_lyase_/UTRA_dom_sf"/>
</dbReference>
<dbReference type="EMBL" id="JBHRRZ010000008">
    <property type="protein sequence ID" value="MFC2947607.1"/>
    <property type="molecule type" value="Genomic_DNA"/>
</dbReference>
<keyword evidence="3" id="KW-0804">Transcription</keyword>
<dbReference type="Gene3D" id="1.10.10.10">
    <property type="entry name" value="Winged helix-like DNA-binding domain superfamily/Winged helix DNA-binding domain"/>
    <property type="match status" value="1"/>
</dbReference>
<reference evidence="6" key="1">
    <citation type="journal article" date="2019" name="Int. J. Syst. Evol. Microbiol.">
        <title>The Global Catalogue of Microorganisms (GCM) 10K type strain sequencing project: providing services to taxonomists for standard genome sequencing and annotation.</title>
        <authorList>
            <consortium name="The Broad Institute Genomics Platform"/>
            <consortium name="The Broad Institute Genome Sequencing Center for Infectious Disease"/>
            <person name="Wu L."/>
            <person name="Ma J."/>
        </authorList>
    </citation>
    <scope>NUCLEOTIDE SEQUENCE [LARGE SCALE GENOMIC DNA]</scope>
    <source>
        <strain evidence="6">KCTC 13193</strain>
    </source>
</reference>
<accession>A0ABV7A3G0</accession>
<keyword evidence="1" id="KW-0805">Transcription regulation</keyword>
<dbReference type="InterPro" id="IPR036390">
    <property type="entry name" value="WH_DNA-bd_sf"/>
</dbReference>
<name>A0ABV7A3G0_9BACI</name>
<evidence type="ECO:0000256" key="1">
    <source>
        <dbReference type="ARBA" id="ARBA00023015"/>
    </source>
</evidence>
<dbReference type="InterPro" id="IPR036388">
    <property type="entry name" value="WH-like_DNA-bd_sf"/>
</dbReference>
<organism evidence="5 6">
    <name type="scientific">Virgibacillus sediminis</name>
    <dbReference type="NCBI Taxonomy" id="202260"/>
    <lineage>
        <taxon>Bacteria</taxon>
        <taxon>Bacillati</taxon>
        <taxon>Bacillota</taxon>
        <taxon>Bacilli</taxon>
        <taxon>Bacillales</taxon>
        <taxon>Bacillaceae</taxon>
        <taxon>Virgibacillus</taxon>
    </lineage>
</organism>
<dbReference type="SUPFAM" id="SSF46785">
    <property type="entry name" value="Winged helix' DNA-binding domain"/>
    <property type="match status" value="1"/>
</dbReference>
<dbReference type="Gene3D" id="3.40.1410.10">
    <property type="entry name" value="Chorismate lyase-like"/>
    <property type="match status" value="1"/>
</dbReference>
<dbReference type="InterPro" id="IPR000524">
    <property type="entry name" value="Tscrpt_reg_HTH_GntR"/>
</dbReference>
<dbReference type="SMART" id="SM00345">
    <property type="entry name" value="HTH_GNTR"/>
    <property type="match status" value="1"/>
</dbReference>
<keyword evidence="2" id="KW-0238">DNA-binding</keyword>
<dbReference type="Pfam" id="PF07702">
    <property type="entry name" value="UTRA"/>
    <property type="match status" value="1"/>
</dbReference>
<dbReference type="PANTHER" id="PTHR44846:SF1">
    <property type="entry name" value="MANNOSYL-D-GLYCERATE TRANSPORT_METABOLISM SYSTEM REPRESSOR MNGR-RELATED"/>
    <property type="match status" value="1"/>
</dbReference>